<keyword evidence="3" id="KW-1185">Reference proteome</keyword>
<feature type="compositionally biased region" description="Polar residues" evidence="1">
    <location>
        <begin position="296"/>
        <end position="305"/>
    </location>
</feature>
<dbReference type="VEuPathDB" id="TriTrypDB:LpyrH10_01_6070"/>
<gene>
    <name evidence="2" type="ORF">ABB37_00607</name>
</gene>
<dbReference type="OMA" id="AASCITH"/>
<protein>
    <recommendedName>
        <fullName evidence="4">Sfi1 spindle body domain-containing protein</fullName>
    </recommendedName>
</protein>
<evidence type="ECO:0000313" key="3">
    <source>
        <dbReference type="Proteomes" id="UP000037923"/>
    </source>
</evidence>
<dbReference type="OrthoDB" id="249020at2759"/>
<dbReference type="GeneID" id="26900904"/>
<organism evidence="2 3">
    <name type="scientific">Leptomonas pyrrhocoris</name>
    <name type="common">Firebug parasite</name>
    <dbReference type="NCBI Taxonomy" id="157538"/>
    <lineage>
        <taxon>Eukaryota</taxon>
        <taxon>Discoba</taxon>
        <taxon>Euglenozoa</taxon>
        <taxon>Kinetoplastea</taxon>
        <taxon>Metakinetoplastina</taxon>
        <taxon>Trypanosomatida</taxon>
        <taxon>Trypanosomatidae</taxon>
        <taxon>Leishmaniinae</taxon>
        <taxon>Leptomonas</taxon>
    </lineage>
</organism>
<feature type="region of interest" description="Disordered" evidence="1">
    <location>
        <begin position="296"/>
        <end position="323"/>
    </location>
</feature>
<dbReference type="RefSeq" id="XP_015664885.1">
    <property type="nucleotide sequence ID" value="XM_015796877.1"/>
</dbReference>
<evidence type="ECO:0000313" key="2">
    <source>
        <dbReference type="EMBL" id="KPA86446.1"/>
    </source>
</evidence>
<evidence type="ECO:0008006" key="4">
    <source>
        <dbReference type="Google" id="ProtNLM"/>
    </source>
</evidence>
<dbReference type="AlphaFoldDB" id="A0A0M9GB39"/>
<reference evidence="2 3" key="1">
    <citation type="submission" date="2015-07" db="EMBL/GenBank/DDBJ databases">
        <title>High-quality genome of monoxenous trypanosomatid Leptomonas pyrrhocoris.</title>
        <authorList>
            <person name="Flegontov P."/>
            <person name="Butenko A."/>
            <person name="Firsov S."/>
            <person name="Vlcek C."/>
            <person name="Logacheva M.D."/>
            <person name="Field M."/>
            <person name="Filatov D."/>
            <person name="Flegontova O."/>
            <person name="Gerasimov E."/>
            <person name="Jackson A.P."/>
            <person name="Kelly S."/>
            <person name="Opperdoes F."/>
            <person name="O'Reilly A."/>
            <person name="Votypka J."/>
            <person name="Yurchenko V."/>
            <person name="Lukes J."/>
        </authorList>
    </citation>
    <scope>NUCLEOTIDE SEQUENCE [LARGE SCALE GENOMIC DNA]</scope>
    <source>
        <strain evidence="2">H10</strain>
    </source>
</reference>
<evidence type="ECO:0000256" key="1">
    <source>
        <dbReference type="SAM" id="MobiDB-lite"/>
    </source>
</evidence>
<proteinExistence type="predicted"/>
<feature type="region of interest" description="Disordered" evidence="1">
    <location>
        <begin position="1"/>
        <end position="80"/>
    </location>
</feature>
<dbReference type="Proteomes" id="UP000037923">
    <property type="component" value="Unassembled WGS sequence"/>
</dbReference>
<sequence length="867" mass="99394">MRRYPAHIRNFYDNDDDDVPKAHPLPHTPQDDDAEPLPQPSIIIRPVARCPSRTSSRRAAAQLIPSRSHKEKSDGDSSASIEDVIPWIASSPHADAPTFTDDRNPTADEYVSLHQMEESVEEAKRDIKRLHALMVKAVWHALTQPSAAEQKFPKNAARRGAAGTAVTGSSVIRGRTRDDAYHAHHAAGTTSATTSATLVTFSADATGFFNEKPFLPPDRYPTLPPLTEKTDHFHVNLSRALFAAQRAGLLEKQRAWLQQRQSLLGAASAAPTKVAAASSGSPSTRQTALQRISALSTAATSSNPHGQRAAGRTTAAKPPSDTARGVYETKEELVQSSLSLVVLRVAKDRAVATLFLRQLRLDAYRRQLLRDNVALRYTYYVQRRVLRDWRVRASRQHVWRAQVLQRAVTQWKLYVQRHHALRERLRWWRQELRRRARAFTDCQRTRLLRYWHQWTRTFTWHRERCGLYETAAQFAQSHRRPAPFVLHGDADGCDARSELLALIHGGPLTAKDGGVVATPVGHRLALQRIFQTWKRKTERRLMTHLAGWHRVQCLQRRVVRTVCARAHVLALRAHRQRKEAERRASSLTTAMEEVEALARSTTAEVLPRRAAMRVFAVNTLRPELLKYKTNAASCITHAAQLRRCFHRWRTRFQARCANNFRRQCVYVQVTQRWLHALTVQQQQKAWKALVMGRWVVVARHHRDAAAAARLHVLFVLRLAFHLWHTHFTLRVAGAWHRRRDCFDRWRERAELRAGVRALRGMSLRRLLWRWHLRAQTRVDTRANLYVAATLFETGLLLGCVRRWRSRAGEHRRIRLAWEVLVQLRRERLRQRCFAVWQRRTGGPAAAAAPSRKRPSNTVASPAVSLLV</sequence>
<comment type="caution">
    <text evidence="2">The sequence shown here is derived from an EMBL/GenBank/DDBJ whole genome shotgun (WGS) entry which is preliminary data.</text>
</comment>
<accession>A0A0M9GB39</accession>
<name>A0A0M9GB39_LEPPY</name>
<dbReference type="EMBL" id="LGTL01000001">
    <property type="protein sequence ID" value="KPA86446.1"/>
    <property type="molecule type" value="Genomic_DNA"/>
</dbReference>